<dbReference type="EMBL" id="MFUH01000032">
    <property type="protein sequence ID" value="OGI81343.1"/>
    <property type="molecule type" value="Genomic_DNA"/>
</dbReference>
<reference evidence="5 6" key="1">
    <citation type="journal article" date="2016" name="Nat. Commun.">
        <title>Thousands of microbial genomes shed light on interconnected biogeochemical processes in an aquifer system.</title>
        <authorList>
            <person name="Anantharaman K."/>
            <person name="Brown C.T."/>
            <person name="Hug L.A."/>
            <person name="Sharon I."/>
            <person name="Castelle C.J."/>
            <person name="Probst A.J."/>
            <person name="Thomas B.C."/>
            <person name="Singh A."/>
            <person name="Wilkins M.J."/>
            <person name="Karaoz U."/>
            <person name="Brodie E.L."/>
            <person name="Williams K.H."/>
            <person name="Hubbard S.S."/>
            <person name="Banfield J.F."/>
        </authorList>
    </citation>
    <scope>NUCLEOTIDE SEQUENCE [LARGE SCALE GENOMIC DNA]</scope>
</reference>
<dbReference type="InterPro" id="IPR031304">
    <property type="entry name" value="SLT_2"/>
</dbReference>
<dbReference type="Gene3D" id="6.10.250.3150">
    <property type="match status" value="1"/>
</dbReference>
<feature type="signal peptide" evidence="3">
    <location>
        <begin position="1"/>
        <end position="24"/>
    </location>
</feature>
<proteinExistence type="predicted"/>
<feature type="chain" id="PRO_5009225760" description="Transglycosylase SLT domain-containing protein" evidence="3">
    <location>
        <begin position="25"/>
        <end position="446"/>
    </location>
</feature>
<gene>
    <name evidence="5" type="ORF">A3B93_01150</name>
</gene>
<feature type="region of interest" description="Disordered" evidence="2">
    <location>
        <begin position="172"/>
        <end position="199"/>
    </location>
</feature>
<dbReference type="InterPro" id="IPR023346">
    <property type="entry name" value="Lysozyme-like_dom_sf"/>
</dbReference>
<accession>A0A1F6WHG5</accession>
<dbReference type="SUPFAM" id="SSF53955">
    <property type="entry name" value="Lysozyme-like"/>
    <property type="match status" value="1"/>
</dbReference>
<feature type="coiled-coil region" evidence="1">
    <location>
        <begin position="24"/>
        <end position="121"/>
    </location>
</feature>
<evidence type="ECO:0000256" key="3">
    <source>
        <dbReference type="SAM" id="SignalP"/>
    </source>
</evidence>
<protein>
    <recommendedName>
        <fullName evidence="4">Transglycosylase SLT domain-containing protein</fullName>
    </recommendedName>
</protein>
<evidence type="ECO:0000313" key="5">
    <source>
        <dbReference type="EMBL" id="OGI81343.1"/>
    </source>
</evidence>
<sequence length="446" mass="49713">MKKIALVFFLVIVFSGFLYTPVNAQTSEEKKAQLEAELRQLETEIAQKEAELAEQKKKSGTLKGDVTILTTQIKQLKLDIKKKNLTIEKLRKEISEKSQTITTLSEKIDDHKSSLAQLLRKTREIDSLSFVHFALASEDLSDFYADVESFSTLQEAIKQSVDEIKGIKTQTEQEKKSLEQKQNEETDTKVALEGSKRLTETKEKEKKTLLSVSQKKESEYQKILAEKAKRASEIRATLFNLRDTVAIPFSQALEYAQIAQQKTGVRPAFLLAIIQQESSMGANVGSCYLTNQATGEGVSVKTKASIARVMKPARDISIFINLLDNLGLKMHETRVSCPQSFGWGGAMGPAQFIPSTWNIINSRLSTLIDKNIPDPWNPYDAFIASALYLSDLGADNGGYTAERNAACRYYSGSSCSNSRNATSYGNQVMSKARNIQENMIDPLQGF</sequence>
<evidence type="ECO:0000313" key="6">
    <source>
        <dbReference type="Proteomes" id="UP000179880"/>
    </source>
</evidence>
<organism evidence="5 6">
    <name type="scientific">Candidatus Nomurabacteria bacterium RIFCSPHIGHO2_02_FULL_42_24</name>
    <dbReference type="NCBI Taxonomy" id="1801757"/>
    <lineage>
        <taxon>Bacteria</taxon>
        <taxon>Candidatus Nomuraibacteriota</taxon>
    </lineage>
</organism>
<evidence type="ECO:0000259" key="4">
    <source>
        <dbReference type="Pfam" id="PF13406"/>
    </source>
</evidence>
<feature type="domain" description="Transglycosylase SLT" evidence="4">
    <location>
        <begin position="256"/>
        <end position="398"/>
    </location>
</feature>
<evidence type="ECO:0000256" key="2">
    <source>
        <dbReference type="SAM" id="MobiDB-lite"/>
    </source>
</evidence>
<comment type="caution">
    <text evidence="5">The sequence shown here is derived from an EMBL/GenBank/DDBJ whole genome shotgun (WGS) entry which is preliminary data.</text>
</comment>
<dbReference type="AlphaFoldDB" id="A0A1F6WHG5"/>
<keyword evidence="3" id="KW-0732">Signal</keyword>
<dbReference type="Pfam" id="PF13406">
    <property type="entry name" value="SLT_2"/>
    <property type="match status" value="1"/>
</dbReference>
<dbReference type="Gene3D" id="1.10.530.10">
    <property type="match status" value="1"/>
</dbReference>
<evidence type="ECO:0000256" key="1">
    <source>
        <dbReference type="SAM" id="Coils"/>
    </source>
</evidence>
<name>A0A1F6WHG5_9BACT</name>
<keyword evidence="1" id="KW-0175">Coiled coil</keyword>
<dbReference type="Proteomes" id="UP000179880">
    <property type="component" value="Unassembled WGS sequence"/>
</dbReference>